<name>A0ABT1S507_9FIRM</name>
<dbReference type="RefSeq" id="WP_256310066.1">
    <property type="nucleotide sequence ID" value="NZ_JANGAC010000001.1"/>
</dbReference>
<keyword evidence="2" id="KW-1185">Reference proteome</keyword>
<evidence type="ECO:0008006" key="3">
    <source>
        <dbReference type="Google" id="ProtNLM"/>
    </source>
</evidence>
<evidence type="ECO:0000313" key="2">
    <source>
        <dbReference type="Proteomes" id="UP001524478"/>
    </source>
</evidence>
<reference evidence="1 2" key="1">
    <citation type="submission" date="2022-06" db="EMBL/GenBank/DDBJ databases">
        <title>Isolation of gut microbiota from human fecal samples.</title>
        <authorList>
            <person name="Pamer E.G."/>
            <person name="Barat B."/>
            <person name="Waligurski E."/>
            <person name="Medina S."/>
            <person name="Paddock L."/>
            <person name="Mostad J."/>
        </authorList>
    </citation>
    <scope>NUCLEOTIDE SEQUENCE [LARGE SCALE GENOMIC DNA]</scope>
    <source>
        <strain evidence="1 2">DFI.7.95</strain>
    </source>
</reference>
<dbReference type="EMBL" id="JANGAC010000001">
    <property type="protein sequence ID" value="MCQ4921546.1"/>
    <property type="molecule type" value="Genomic_DNA"/>
</dbReference>
<sequence>MDDRLINIFNEMAEQLCEISKTLKMISYSNEEELKGIKNRMDEMNSELRSIKNKNY</sequence>
<organism evidence="1 2">
    <name type="scientific">Tissierella carlieri</name>
    <dbReference type="NCBI Taxonomy" id="689904"/>
    <lineage>
        <taxon>Bacteria</taxon>
        <taxon>Bacillati</taxon>
        <taxon>Bacillota</taxon>
        <taxon>Tissierellia</taxon>
        <taxon>Tissierellales</taxon>
        <taxon>Tissierellaceae</taxon>
        <taxon>Tissierella</taxon>
    </lineage>
</organism>
<comment type="caution">
    <text evidence="1">The sequence shown here is derived from an EMBL/GenBank/DDBJ whole genome shotgun (WGS) entry which is preliminary data.</text>
</comment>
<accession>A0ABT1S507</accession>
<protein>
    <recommendedName>
        <fullName evidence="3">Spo0E like sporulation regulatory protein</fullName>
    </recommendedName>
</protein>
<dbReference type="Proteomes" id="UP001524478">
    <property type="component" value="Unassembled WGS sequence"/>
</dbReference>
<evidence type="ECO:0000313" key="1">
    <source>
        <dbReference type="EMBL" id="MCQ4921546.1"/>
    </source>
</evidence>
<proteinExistence type="predicted"/>
<gene>
    <name evidence="1" type="ORF">NE686_00490</name>
</gene>